<dbReference type="PROSITE" id="PS51257">
    <property type="entry name" value="PROKAR_LIPOPROTEIN"/>
    <property type="match status" value="1"/>
</dbReference>
<dbReference type="EMBL" id="CP095855">
    <property type="protein sequence ID" value="UPK69484.1"/>
    <property type="molecule type" value="Genomic_DNA"/>
</dbReference>
<proteinExistence type="predicted"/>
<dbReference type="Proteomes" id="UP000830198">
    <property type="component" value="Chromosome"/>
</dbReference>
<name>A0ABY4I092_CHIFI</name>
<dbReference type="RefSeq" id="WP_247811774.1">
    <property type="nucleotide sequence ID" value="NZ_CP095855.1"/>
</dbReference>
<evidence type="ECO:0000313" key="3">
    <source>
        <dbReference type="Proteomes" id="UP000830198"/>
    </source>
</evidence>
<gene>
    <name evidence="2" type="ORF">MYF79_31465</name>
</gene>
<evidence type="ECO:0000313" key="2">
    <source>
        <dbReference type="EMBL" id="UPK69484.1"/>
    </source>
</evidence>
<feature type="domain" description="Lipocalin-like" evidence="1">
    <location>
        <begin position="39"/>
        <end position="126"/>
    </location>
</feature>
<reference evidence="2 3" key="1">
    <citation type="submission" date="2022-04" db="EMBL/GenBank/DDBJ databases">
        <title>The arsenic-methylating capacity of Chitinophaga filiformis YT5 during chitin decomposition.</title>
        <authorList>
            <person name="Chen G."/>
            <person name="Liang Y."/>
        </authorList>
    </citation>
    <scope>NUCLEOTIDE SEQUENCE [LARGE SCALE GENOMIC DNA]</scope>
    <source>
        <strain evidence="2 3">YT5</strain>
    </source>
</reference>
<organism evidence="2 3">
    <name type="scientific">Chitinophaga filiformis</name>
    <name type="common">Myxococcus filiformis</name>
    <name type="synonym">Flexibacter filiformis</name>
    <dbReference type="NCBI Taxonomy" id="104663"/>
    <lineage>
        <taxon>Bacteria</taxon>
        <taxon>Pseudomonadati</taxon>
        <taxon>Bacteroidota</taxon>
        <taxon>Chitinophagia</taxon>
        <taxon>Chitinophagales</taxon>
        <taxon>Chitinophagaceae</taxon>
        <taxon>Chitinophaga</taxon>
    </lineage>
</organism>
<dbReference type="InterPro" id="IPR024311">
    <property type="entry name" value="Lipocalin-like"/>
</dbReference>
<accession>A0ABY4I092</accession>
<sequence length="148" mass="16702">MKTTTMKWALMAMVSACMFFSCKKDEDKPSGCEINKANLSGSYKFTAVEYKQSASATPVNYMQFMEDCEKDNILELRNDGTYEYKDAGNVCASHEVEKGSWNLQGHILTLDDEPLPGTITSFDCKTLVYYVENGITDGDRMTYTMTKQ</sequence>
<keyword evidence="3" id="KW-1185">Reference proteome</keyword>
<protein>
    <submittedName>
        <fullName evidence="2">Lipocalin family protein</fullName>
    </submittedName>
</protein>
<dbReference type="Pfam" id="PF13648">
    <property type="entry name" value="Lipocalin_4"/>
    <property type="match status" value="1"/>
</dbReference>
<evidence type="ECO:0000259" key="1">
    <source>
        <dbReference type="Pfam" id="PF13648"/>
    </source>
</evidence>